<evidence type="ECO:0000256" key="1">
    <source>
        <dbReference type="ARBA" id="ARBA00004651"/>
    </source>
</evidence>
<feature type="transmembrane region" description="Helical" evidence="7">
    <location>
        <begin position="91"/>
        <end position="115"/>
    </location>
</feature>
<feature type="transmembrane region" description="Helical" evidence="7">
    <location>
        <begin position="366"/>
        <end position="383"/>
    </location>
</feature>
<dbReference type="EMBL" id="JAAOCD010000002">
    <property type="protein sequence ID" value="NHK97813.1"/>
    <property type="molecule type" value="Genomic_DNA"/>
</dbReference>
<evidence type="ECO:0000256" key="2">
    <source>
        <dbReference type="ARBA" id="ARBA00005262"/>
    </source>
</evidence>
<feature type="transmembrane region" description="Helical" evidence="7">
    <location>
        <begin position="205"/>
        <end position="224"/>
    </location>
</feature>
<feature type="transmembrane region" description="Helical" evidence="7">
    <location>
        <begin position="20"/>
        <end position="41"/>
    </location>
</feature>
<sequence>MPATRPASVPAAPPGYSALRLFADCAVLGLTAWGGFMALLAQAQQRFVNRRGWIAEKDFLDLIALVAMLPGPQAVNALAVMGHRLGGWTGFAAALAGIVLPSFVILVALWAGYAALAGHPALLQAVIVGVLPPLAMILAQTAWNQSKKATPAPRDKALAVAAAVALLALPFWSASILVLAAGGLISRLFWPAPKAAPAPSSPPMAPSRILLCLAPAALALFQLMPALLPQDTVARLALAFGGIATTLFGGALVMVPLLEGLIVDRLGWLDHAGFTAGLAASQLTPGPIVGIATFTGMEIAGLAGALAATIGVYTPTAIIAVGVDGAADRLRGLRGFQHTMIGVRCAVVGLIAGAAATLWWKLPLAAQPLGCAALTLAAALLVLRWRQPPYVSIPVGVLLAALFMG</sequence>
<dbReference type="RefSeq" id="WP_009857531.1">
    <property type="nucleotide sequence ID" value="NZ_JAAOCD010000002.1"/>
</dbReference>
<evidence type="ECO:0000256" key="5">
    <source>
        <dbReference type="ARBA" id="ARBA00022989"/>
    </source>
</evidence>
<feature type="transmembrane region" description="Helical" evidence="7">
    <location>
        <begin position="299"/>
        <end position="321"/>
    </location>
</feature>
<keyword evidence="3" id="KW-1003">Cell membrane</keyword>
<evidence type="ECO:0000256" key="6">
    <source>
        <dbReference type="ARBA" id="ARBA00023136"/>
    </source>
</evidence>
<keyword evidence="9" id="KW-1185">Reference proteome</keyword>
<dbReference type="InterPro" id="IPR052518">
    <property type="entry name" value="CHR_Transporter"/>
</dbReference>
<feature type="transmembrane region" description="Helical" evidence="7">
    <location>
        <begin position="160"/>
        <end position="185"/>
    </location>
</feature>
<dbReference type="Pfam" id="PF02417">
    <property type="entry name" value="Chromate_transp"/>
    <property type="match status" value="2"/>
</dbReference>
<name>A0ABX0HW88_9BURK</name>
<comment type="caution">
    <text evidence="8">The sequence shown here is derived from an EMBL/GenBank/DDBJ whole genome shotgun (WGS) entry which is preliminary data.</text>
</comment>
<proteinExistence type="inferred from homology"/>
<feature type="transmembrane region" description="Helical" evidence="7">
    <location>
        <begin position="236"/>
        <end position="258"/>
    </location>
</feature>
<dbReference type="NCBIfam" id="TIGR00937">
    <property type="entry name" value="2A51"/>
    <property type="match status" value="1"/>
</dbReference>
<comment type="subcellular location">
    <subcellularLocation>
        <location evidence="1">Cell membrane</location>
        <topology evidence="1">Multi-pass membrane protein</topology>
    </subcellularLocation>
</comment>
<accession>A0ABX0HW88</accession>
<evidence type="ECO:0000256" key="4">
    <source>
        <dbReference type="ARBA" id="ARBA00022692"/>
    </source>
</evidence>
<keyword evidence="4 7" id="KW-0812">Transmembrane</keyword>
<dbReference type="PANTHER" id="PTHR43663:SF1">
    <property type="entry name" value="CHROMATE TRANSPORTER"/>
    <property type="match status" value="1"/>
</dbReference>
<evidence type="ECO:0000256" key="7">
    <source>
        <dbReference type="SAM" id="Phobius"/>
    </source>
</evidence>
<dbReference type="PANTHER" id="PTHR43663">
    <property type="entry name" value="CHROMATE TRANSPORT PROTEIN-RELATED"/>
    <property type="match status" value="1"/>
</dbReference>
<keyword evidence="5 7" id="KW-1133">Transmembrane helix</keyword>
<evidence type="ECO:0000313" key="8">
    <source>
        <dbReference type="EMBL" id="NHK97813.1"/>
    </source>
</evidence>
<organism evidence="8 9">
    <name type="scientific">Rubrivivax benzoatilyticus</name>
    <dbReference type="NCBI Taxonomy" id="316997"/>
    <lineage>
        <taxon>Bacteria</taxon>
        <taxon>Pseudomonadati</taxon>
        <taxon>Pseudomonadota</taxon>
        <taxon>Betaproteobacteria</taxon>
        <taxon>Burkholderiales</taxon>
        <taxon>Sphaerotilaceae</taxon>
        <taxon>Rubrivivax</taxon>
    </lineage>
</organism>
<feature type="transmembrane region" description="Helical" evidence="7">
    <location>
        <begin position="341"/>
        <end position="360"/>
    </location>
</feature>
<protein>
    <submittedName>
        <fullName evidence="8">Chromate efflux transporter</fullName>
    </submittedName>
</protein>
<reference evidence="8 9" key="1">
    <citation type="submission" date="2020-03" db="EMBL/GenBank/DDBJ databases">
        <title>Rubrivivax benzoatilyticus JA2 (sequenced after 10 years sub-culturing).</title>
        <authorList>
            <person name="Gupta D."/>
            <person name="Chintalapati S."/>
            <person name="Chintalapati V.R."/>
        </authorList>
    </citation>
    <scope>NUCLEOTIDE SEQUENCE [LARGE SCALE GENOMIC DNA]</scope>
    <source>
        <strain evidence="8 9">JA2-Mal</strain>
    </source>
</reference>
<gene>
    <name evidence="8" type="primary">chrA</name>
    <name evidence="8" type="ORF">G7087_05435</name>
</gene>
<dbReference type="PIRSF" id="PIRSF004810">
    <property type="entry name" value="ChrA"/>
    <property type="match status" value="1"/>
</dbReference>
<dbReference type="InterPro" id="IPR003370">
    <property type="entry name" value="Chromate_transpt"/>
</dbReference>
<evidence type="ECO:0000313" key="9">
    <source>
        <dbReference type="Proteomes" id="UP000802098"/>
    </source>
</evidence>
<comment type="similarity">
    <text evidence="2">Belongs to the chromate ion transporter (CHR) (TC 2.A.51) family.</text>
</comment>
<dbReference type="Proteomes" id="UP000802098">
    <property type="component" value="Unassembled WGS sequence"/>
</dbReference>
<feature type="transmembrane region" description="Helical" evidence="7">
    <location>
        <begin position="121"/>
        <end position="139"/>
    </location>
</feature>
<keyword evidence="6 7" id="KW-0472">Membrane</keyword>
<dbReference type="InterPro" id="IPR014047">
    <property type="entry name" value="Chr_Tranpt_l_chain"/>
</dbReference>
<evidence type="ECO:0000256" key="3">
    <source>
        <dbReference type="ARBA" id="ARBA00022475"/>
    </source>
</evidence>